<comment type="caution">
    <text evidence="9">The sequence shown here is derived from an EMBL/GenBank/DDBJ whole genome shotgun (WGS) entry which is preliminary data.</text>
</comment>
<feature type="transmembrane region" description="Helical" evidence="7">
    <location>
        <begin position="110"/>
        <end position="134"/>
    </location>
</feature>
<keyword evidence="10" id="KW-1185">Reference proteome</keyword>
<dbReference type="GO" id="GO:0016020">
    <property type="term" value="C:membrane"/>
    <property type="evidence" value="ECO:0007669"/>
    <property type="project" value="UniProtKB-SubCell"/>
</dbReference>
<proteinExistence type="inferred from homology"/>
<name>A0AAE8MAF2_9HYPO</name>
<protein>
    <submittedName>
        <fullName evidence="9">Related to monocarboxylate transporter 2</fullName>
    </submittedName>
</protein>
<dbReference type="PANTHER" id="PTHR33048:SF124">
    <property type="entry name" value="INTEGRAL MEMBRANE PROTEIN"/>
    <property type="match status" value="1"/>
</dbReference>
<reference evidence="9" key="1">
    <citation type="submission" date="2018-03" db="EMBL/GenBank/DDBJ databases">
        <authorList>
            <person name="Guldener U."/>
        </authorList>
    </citation>
    <scope>NUCLEOTIDE SEQUENCE</scope>
</reference>
<keyword evidence="3 7" id="KW-1133">Transmembrane helix</keyword>
<evidence type="ECO:0000313" key="9">
    <source>
        <dbReference type="EMBL" id="SPJ78313.1"/>
    </source>
</evidence>
<evidence type="ECO:0000256" key="6">
    <source>
        <dbReference type="SAM" id="MobiDB-lite"/>
    </source>
</evidence>
<comment type="subcellular location">
    <subcellularLocation>
        <location evidence="1">Membrane</location>
        <topology evidence="1">Multi-pass membrane protein</topology>
    </subcellularLocation>
</comment>
<evidence type="ECO:0000256" key="1">
    <source>
        <dbReference type="ARBA" id="ARBA00004141"/>
    </source>
</evidence>
<feature type="transmembrane region" description="Helical" evidence="7">
    <location>
        <begin position="35"/>
        <end position="55"/>
    </location>
</feature>
<evidence type="ECO:0000313" key="10">
    <source>
        <dbReference type="Proteomes" id="UP001187734"/>
    </source>
</evidence>
<evidence type="ECO:0000256" key="5">
    <source>
        <dbReference type="ARBA" id="ARBA00038359"/>
    </source>
</evidence>
<evidence type="ECO:0000256" key="4">
    <source>
        <dbReference type="ARBA" id="ARBA00023136"/>
    </source>
</evidence>
<dbReference type="EMBL" id="ONZP01000223">
    <property type="protein sequence ID" value="SPJ78313.1"/>
    <property type="molecule type" value="Genomic_DNA"/>
</dbReference>
<feature type="domain" description="Rhodopsin" evidence="8">
    <location>
        <begin position="52"/>
        <end position="290"/>
    </location>
</feature>
<feature type="transmembrane region" description="Helical" evidence="7">
    <location>
        <begin position="67"/>
        <end position="90"/>
    </location>
</feature>
<keyword evidence="2 7" id="KW-0812">Transmembrane</keyword>
<dbReference type="PANTHER" id="PTHR33048">
    <property type="entry name" value="PTH11-LIKE INTEGRAL MEMBRANE PROTEIN (AFU_ORTHOLOGUE AFUA_5G11245)"/>
    <property type="match status" value="1"/>
</dbReference>
<evidence type="ECO:0000256" key="2">
    <source>
        <dbReference type="ARBA" id="ARBA00022692"/>
    </source>
</evidence>
<dbReference type="Pfam" id="PF20684">
    <property type="entry name" value="Fung_rhodopsin"/>
    <property type="match status" value="1"/>
</dbReference>
<organism evidence="9 10">
    <name type="scientific">Fusarium torulosum</name>
    <dbReference type="NCBI Taxonomy" id="33205"/>
    <lineage>
        <taxon>Eukaryota</taxon>
        <taxon>Fungi</taxon>
        <taxon>Dikarya</taxon>
        <taxon>Ascomycota</taxon>
        <taxon>Pezizomycotina</taxon>
        <taxon>Sordariomycetes</taxon>
        <taxon>Hypocreomycetidae</taxon>
        <taxon>Hypocreales</taxon>
        <taxon>Nectriaceae</taxon>
        <taxon>Fusarium</taxon>
    </lineage>
</organism>
<comment type="similarity">
    <text evidence="5">Belongs to the SAT4 family.</text>
</comment>
<feature type="transmembrane region" description="Helical" evidence="7">
    <location>
        <begin position="260"/>
        <end position="279"/>
    </location>
</feature>
<feature type="transmembrane region" description="Helical" evidence="7">
    <location>
        <begin position="190"/>
        <end position="216"/>
    </location>
</feature>
<dbReference type="AlphaFoldDB" id="A0AAE8MAF2"/>
<evidence type="ECO:0000259" key="8">
    <source>
        <dbReference type="Pfam" id="PF20684"/>
    </source>
</evidence>
<keyword evidence="4 7" id="KW-0472">Membrane</keyword>
<dbReference type="InterPro" id="IPR052337">
    <property type="entry name" value="SAT4-like"/>
</dbReference>
<feature type="region of interest" description="Disordered" evidence="6">
    <location>
        <begin position="307"/>
        <end position="327"/>
    </location>
</feature>
<sequence length="344" mass="38585">MPYPVPHGVTTFLPPPKDYVVDFDNPQKRDALKHFLIFGFLGSLAILCLAQRLYTKHFIARGLKIDDVLLIFAWACSIIMQGVQMWSISIGGLCHHAWEMPIDVFEKHMLSSYIAGPVFIICNGLSKTTLLTFYLQISPQVWYRRVIFATIAFVILYTLTIADLLLFGCKPIRTAWDPYRFATGKCVDNAIVYIVTAVVNIISDVILFFILMPMLVHLKMPLGQRIGAGIMFGIASVTVATSIIRMVYLPPLLGAVDIPWIAAPANGWSIVEANLFIICTSMTTLRKFFQHVAPNWMGSSIVYSSEPVPDQSQTNKQKRNHTGHIQHDSVELANYPDAVKHDTL</sequence>
<dbReference type="Proteomes" id="UP001187734">
    <property type="component" value="Unassembled WGS sequence"/>
</dbReference>
<feature type="transmembrane region" description="Helical" evidence="7">
    <location>
        <begin position="146"/>
        <end position="167"/>
    </location>
</feature>
<evidence type="ECO:0000256" key="7">
    <source>
        <dbReference type="SAM" id="Phobius"/>
    </source>
</evidence>
<accession>A0AAE8MAF2</accession>
<dbReference type="InterPro" id="IPR049326">
    <property type="entry name" value="Rhodopsin_dom_fungi"/>
</dbReference>
<gene>
    <name evidence="9" type="ORF">FTOL_06702</name>
</gene>
<evidence type="ECO:0000256" key="3">
    <source>
        <dbReference type="ARBA" id="ARBA00022989"/>
    </source>
</evidence>
<feature type="transmembrane region" description="Helical" evidence="7">
    <location>
        <begin position="228"/>
        <end position="248"/>
    </location>
</feature>